<protein>
    <submittedName>
        <fullName evidence="2">Uncharacterized protein</fullName>
    </submittedName>
</protein>
<organism evidence="2 3">
    <name type="scientific">Stephania yunnanensis</name>
    <dbReference type="NCBI Taxonomy" id="152371"/>
    <lineage>
        <taxon>Eukaryota</taxon>
        <taxon>Viridiplantae</taxon>
        <taxon>Streptophyta</taxon>
        <taxon>Embryophyta</taxon>
        <taxon>Tracheophyta</taxon>
        <taxon>Spermatophyta</taxon>
        <taxon>Magnoliopsida</taxon>
        <taxon>Ranunculales</taxon>
        <taxon>Menispermaceae</taxon>
        <taxon>Menispermoideae</taxon>
        <taxon>Cissampelideae</taxon>
        <taxon>Stephania</taxon>
    </lineage>
</organism>
<gene>
    <name evidence="2" type="ORF">Syun_011534</name>
</gene>
<feature type="compositionally biased region" description="Basic residues" evidence="1">
    <location>
        <begin position="120"/>
        <end position="130"/>
    </location>
</feature>
<dbReference type="Proteomes" id="UP001420932">
    <property type="component" value="Unassembled WGS sequence"/>
</dbReference>
<evidence type="ECO:0000313" key="2">
    <source>
        <dbReference type="EMBL" id="KAK9142134.1"/>
    </source>
</evidence>
<name>A0AAP0PGK2_9MAGN</name>
<evidence type="ECO:0000256" key="1">
    <source>
        <dbReference type="SAM" id="MobiDB-lite"/>
    </source>
</evidence>
<feature type="compositionally biased region" description="Acidic residues" evidence="1">
    <location>
        <begin position="162"/>
        <end position="172"/>
    </location>
</feature>
<dbReference type="PANTHER" id="PTHR31717">
    <property type="entry name" value="ZINC FINGER PROTEIN CONSTANS-LIKE 10"/>
    <property type="match status" value="1"/>
</dbReference>
<comment type="caution">
    <text evidence="2">The sequence shown here is derived from an EMBL/GenBank/DDBJ whole genome shotgun (WGS) entry which is preliminary data.</text>
</comment>
<dbReference type="AlphaFoldDB" id="A0AAP0PGK2"/>
<proteinExistence type="predicted"/>
<feature type="region of interest" description="Disordered" evidence="1">
    <location>
        <begin position="114"/>
        <end position="172"/>
    </location>
</feature>
<evidence type="ECO:0000313" key="3">
    <source>
        <dbReference type="Proteomes" id="UP001420932"/>
    </source>
</evidence>
<accession>A0AAP0PGK2</accession>
<dbReference type="PANTHER" id="PTHR31717:SF60">
    <property type="entry name" value="B-BOX TYPE ZINC FINGER FAMILY PROTEIN"/>
    <property type="match status" value="1"/>
</dbReference>
<reference evidence="2 3" key="1">
    <citation type="submission" date="2024-01" db="EMBL/GenBank/DDBJ databases">
        <title>Genome assemblies of Stephania.</title>
        <authorList>
            <person name="Yang L."/>
        </authorList>
    </citation>
    <scope>NUCLEOTIDE SEQUENCE [LARGE SCALE GENOMIC DNA]</scope>
    <source>
        <strain evidence="2">YNDBR</strain>
        <tissue evidence="2">Leaf</tissue>
    </source>
</reference>
<keyword evidence="3" id="KW-1185">Reference proteome</keyword>
<dbReference type="EMBL" id="JBBNAF010000005">
    <property type="protein sequence ID" value="KAK9142134.1"/>
    <property type="molecule type" value="Genomic_DNA"/>
</dbReference>
<sequence length="172" mass="18873">MQAMQCSGDDVLESNQASMCWDCDSNVHCANFLVARHSTSLLCLGATGVKLGPTAVSVCERCMKGKARGGRVVEEESHSSNEIEALHESVIPFVSVHRGEARADGDIGVQAMYKGEGERRRSRGGGKPRRQTVSMCEQRWMKMKEGVGGVAEEESHGGNEIDRDDDDDEEWR</sequence>